<proteinExistence type="predicted"/>
<feature type="region of interest" description="Disordered" evidence="1">
    <location>
        <begin position="1"/>
        <end position="67"/>
    </location>
</feature>
<evidence type="ECO:0000313" key="2">
    <source>
        <dbReference type="EMBL" id="KAJ8373379.1"/>
    </source>
</evidence>
<keyword evidence="3" id="KW-1185">Reference proteome</keyword>
<evidence type="ECO:0000313" key="3">
    <source>
        <dbReference type="Proteomes" id="UP001221898"/>
    </source>
</evidence>
<feature type="compositionally biased region" description="Polar residues" evidence="1">
    <location>
        <begin position="24"/>
        <end position="34"/>
    </location>
</feature>
<evidence type="ECO:0000256" key="1">
    <source>
        <dbReference type="SAM" id="MobiDB-lite"/>
    </source>
</evidence>
<feature type="compositionally biased region" description="Basic and acidic residues" evidence="1">
    <location>
        <begin position="8"/>
        <end position="22"/>
    </location>
</feature>
<dbReference type="EMBL" id="JAINUG010000363">
    <property type="protein sequence ID" value="KAJ8373379.1"/>
    <property type="molecule type" value="Genomic_DNA"/>
</dbReference>
<name>A0AAD7RBI6_9TELE</name>
<sequence length="144" mass="15404">MPLSPASSKHEPSDQQRREELQRQCATNGNQGDSDSSREDGVYDTIHAATADTANPPAGPMEEPQGNGVVIRIGIPDLQQTPVFQSRCFGGVLRRSDTAGYRRGADCPDLSGALDERCVSDVSCKAQSCNHTTDRNLSKGGCLL</sequence>
<dbReference type="AlphaFoldDB" id="A0AAD7RBI6"/>
<dbReference type="Proteomes" id="UP001221898">
    <property type="component" value="Unassembled WGS sequence"/>
</dbReference>
<reference evidence="2" key="1">
    <citation type="journal article" date="2023" name="Science">
        <title>Genome structures resolve the early diversification of teleost fishes.</title>
        <authorList>
            <person name="Parey E."/>
            <person name="Louis A."/>
            <person name="Montfort J."/>
            <person name="Bouchez O."/>
            <person name="Roques C."/>
            <person name="Iampietro C."/>
            <person name="Lluch J."/>
            <person name="Castinel A."/>
            <person name="Donnadieu C."/>
            <person name="Desvignes T."/>
            <person name="Floi Bucao C."/>
            <person name="Jouanno E."/>
            <person name="Wen M."/>
            <person name="Mejri S."/>
            <person name="Dirks R."/>
            <person name="Jansen H."/>
            <person name="Henkel C."/>
            <person name="Chen W.J."/>
            <person name="Zahm M."/>
            <person name="Cabau C."/>
            <person name="Klopp C."/>
            <person name="Thompson A.W."/>
            <person name="Robinson-Rechavi M."/>
            <person name="Braasch I."/>
            <person name="Lecointre G."/>
            <person name="Bobe J."/>
            <person name="Postlethwait J.H."/>
            <person name="Berthelot C."/>
            <person name="Roest Crollius H."/>
            <person name="Guiguen Y."/>
        </authorList>
    </citation>
    <scope>NUCLEOTIDE SEQUENCE</scope>
    <source>
        <strain evidence="2">NC1722</strain>
    </source>
</reference>
<comment type="caution">
    <text evidence="2">The sequence shown here is derived from an EMBL/GenBank/DDBJ whole genome shotgun (WGS) entry which is preliminary data.</text>
</comment>
<gene>
    <name evidence="2" type="ORF">AAFF_G00265670</name>
</gene>
<accession>A0AAD7RBI6</accession>
<organism evidence="2 3">
    <name type="scientific">Aldrovandia affinis</name>
    <dbReference type="NCBI Taxonomy" id="143900"/>
    <lineage>
        <taxon>Eukaryota</taxon>
        <taxon>Metazoa</taxon>
        <taxon>Chordata</taxon>
        <taxon>Craniata</taxon>
        <taxon>Vertebrata</taxon>
        <taxon>Euteleostomi</taxon>
        <taxon>Actinopterygii</taxon>
        <taxon>Neopterygii</taxon>
        <taxon>Teleostei</taxon>
        <taxon>Notacanthiformes</taxon>
        <taxon>Halosauridae</taxon>
        <taxon>Aldrovandia</taxon>
    </lineage>
</organism>
<protein>
    <submittedName>
        <fullName evidence="2">Uncharacterized protein</fullName>
    </submittedName>
</protein>